<evidence type="ECO:0000256" key="1">
    <source>
        <dbReference type="ARBA" id="ARBA00009865"/>
    </source>
</evidence>
<keyword evidence="10" id="KW-1185">Reference proteome</keyword>
<sequence>MTTVRLLLLTVFASSIVGCGFSEKKVQATNESEGKDILFADPTIIQNQGKYYLTGTGDNVSEGFTVMESVDLKKWYLSDNPYILKKNDHTFGETGFWAPQWFSFNNMNYLTYTANEQTVLAKSLNLLGPFRQDTVKPIDASEKNIDSFLFKDDDGKCYLYHVRFNKGNYIWVCEFDVEKGEIIPGTLKQCLTCTEPWESTSNYVSDPIMEGPSVIKIDGVYYLFYSANHFMNIDYAVGYATSSSPLGPWKKYKNNPILHRSIVGENGSGHGDIFKNTKGNYYYVYHVHNSDSCVSPRKTRIVPLKMKKSSEGIYDISVSKNEVIKPYQY</sequence>
<keyword evidence="2" id="KW-0858">Xylan degradation</keyword>
<comment type="caution">
    <text evidence="9">The sequence shown here is derived from an EMBL/GenBank/DDBJ whole genome shotgun (WGS) entry which is preliminary data.</text>
</comment>
<dbReference type="SUPFAM" id="SSF75005">
    <property type="entry name" value="Arabinanase/levansucrase/invertase"/>
    <property type="match status" value="1"/>
</dbReference>
<dbReference type="Gene3D" id="2.115.10.20">
    <property type="entry name" value="Glycosyl hydrolase domain, family 43"/>
    <property type="match status" value="1"/>
</dbReference>
<dbReference type="Pfam" id="PF04616">
    <property type="entry name" value="Glyco_hydro_43"/>
    <property type="match status" value="1"/>
</dbReference>
<keyword evidence="4" id="KW-0119">Carbohydrate metabolism</keyword>
<evidence type="ECO:0000256" key="3">
    <source>
        <dbReference type="ARBA" id="ARBA00022801"/>
    </source>
</evidence>
<organism evidence="9 10">
    <name type="scientific">Phocaeicola coprocola</name>
    <dbReference type="NCBI Taxonomy" id="310298"/>
    <lineage>
        <taxon>Bacteria</taxon>
        <taxon>Pseudomonadati</taxon>
        <taxon>Bacteroidota</taxon>
        <taxon>Bacteroidia</taxon>
        <taxon>Bacteroidales</taxon>
        <taxon>Bacteroidaceae</taxon>
        <taxon>Phocaeicola</taxon>
    </lineage>
</organism>
<dbReference type="GO" id="GO:0004553">
    <property type="term" value="F:hydrolase activity, hydrolyzing O-glycosyl compounds"/>
    <property type="evidence" value="ECO:0007669"/>
    <property type="project" value="InterPro"/>
</dbReference>
<name>A0A412G746_9BACT</name>
<dbReference type="PANTHER" id="PTHR43772">
    <property type="entry name" value="ENDO-1,4-BETA-XYLANASE"/>
    <property type="match status" value="1"/>
</dbReference>
<dbReference type="AlphaFoldDB" id="A0A412G746"/>
<evidence type="ECO:0000256" key="5">
    <source>
        <dbReference type="ARBA" id="ARBA00023295"/>
    </source>
</evidence>
<protein>
    <submittedName>
        <fullName evidence="9">Beta-xylosidase</fullName>
    </submittedName>
</protein>
<feature type="active site" description="Proton acceptor" evidence="6">
    <location>
        <position position="41"/>
    </location>
</feature>
<evidence type="ECO:0000256" key="8">
    <source>
        <dbReference type="RuleBase" id="RU361187"/>
    </source>
</evidence>
<evidence type="ECO:0000256" key="6">
    <source>
        <dbReference type="PIRSR" id="PIRSR606710-1"/>
    </source>
</evidence>
<dbReference type="Proteomes" id="UP000285864">
    <property type="component" value="Unassembled WGS sequence"/>
</dbReference>
<evidence type="ECO:0000256" key="4">
    <source>
        <dbReference type="ARBA" id="ARBA00023277"/>
    </source>
</evidence>
<evidence type="ECO:0000256" key="7">
    <source>
        <dbReference type="PIRSR" id="PIRSR606710-2"/>
    </source>
</evidence>
<proteinExistence type="inferred from homology"/>
<comment type="similarity">
    <text evidence="1 8">Belongs to the glycosyl hydrolase 43 family.</text>
</comment>
<keyword evidence="5 8" id="KW-0326">Glycosidase</keyword>
<accession>A0A412G746</accession>
<dbReference type="PROSITE" id="PS51257">
    <property type="entry name" value="PROKAR_LIPOPROTEIN"/>
    <property type="match status" value="1"/>
</dbReference>
<dbReference type="InterPro" id="IPR023296">
    <property type="entry name" value="Glyco_hydro_beta-prop_sf"/>
</dbReference>
<keyword evidence="3 8" id="KW-0378">Hydrolase</keyword>
<feature type="active site" description="Proton donor" evidence="6">
    <location>
        <position position="210"/>
    </location>
</feature>
<dbReference type="CDD" id="cd08991">
    <property type="entry name" value="GH43_HoAraf43-like"/>
    <property type="match status" value="1"/>
</dbReference>
<dbReference type="RefSeq" id="WP_118485383.1">
    <property type="nucleotide sequence ID" value="NZ_QRUU01000152.1"/>
</dbReference>
<dbReference type="PANTHER" id="PTHR43772:SF2">
    <property type="entry name" value="PUTATIVE (AFU_ORTHOLOGUE AFUA_2G04480)-RELATED"/>
    <property type="match status" value="1"/>
</dbReference>
<evidence type="ECO:0000313" key="10">
    <source>
        <dbReference type="Proteomes" id="UP000285864"/>
    </source>
</evidence>
<gene>
    <name evidence="9" type="ORF">DWY20_14700</name>
</gene>
<dbReference type="InterPro" id="IPR006710">
    <property type="entry name" value="Glyco_hydro_43"/>
</dbReference>
<dbReference type="GO" id="GO:0045493">
    <property type="term" value="P:xylan catabolic process"/>
    <property type="evidence" value="ECO:0007669"/>
    <property type="project" value="UniProtKB-KW"/>
</dbReference>
<evidence type="ECO:0000256" key="2">
    <source>
        <dbReference type="ARBA" id="ARBA00022651"/>
    </source>
</evidence>
<dbReference type="EMBL" id="QRUU01000152">
    <property type="protein sequence ID" value="RGR87987.1"/>
    <property type="molecule type" value="Genomic_DNA"/>
</dbReference>
<evidence type="ECO:0000313" key="9">
    <source>
        <dbReference type="EMBL" id="RGR87987.1"/>
    </source>
</evidence>
<keyword evidence="2" id="KW-0624">Polysaccharide degradation</keyword>
<dbReference type="InterPro" id="IPR052176">
    <property type="entry name" value="Glycosyl_Hydrlase_43_Enz"/>
</dbReference>
<feature type="site" description="Important for catalytic activity, responsible for pKa modulation of the active site Glu and correct orientation of both the proton donor and substrate" evidence="7">
    <location>
        <position position="146"/>
    </location>
</feature>
<reference evidence="9 10" key="1">
    <citation type="submission" date="2018-08" db="EMBL/GenBank/DDBJ databases">
        <title>A genome reference for cultivated species of the human gut microbiota.</title>
        <authorList>
            <person name="Zou Y."/>
            <person name="Xue W."/>
            <person name="Luo G."/>
        </authorList>
    </citation>
    <scope>NUCLEOTIDE SEQUENCE [LARGE SCALE GENOMIC DNA]</scope>
    <source>
        <strain evidence="9 10">AF24-2</strain>
    </source>
</reference>